<protein>
    <submittedName>
        <fullName evidence="2">Uncharacterized protein</fullName>
    </submittedName>
</protein>
<dbReference type="GO" id="GO:0017110">
    <property type="term" value="F:nucleoside diphosphate phosphatase activity"/>
    <property type="evidence" value="ECO:0007669"/>
    <property type="project" value="InterPro"/>
</dbReference>
<dbReference type="Proteomes" id="UP001196413">
    <property type="component" value="Unassembled WGS sequence"/>
</dbReference>
<dbReference type="InterPro" id="IPR036258">
    <property type="entry name" value="Apyrase_sf"/>
</dbReference>
<evidence type="ECO:0000256" key="1">
    <source>
        <dbReference type="SAM" id="MobiDB-lite"/>
    </source>
</evidence>
<comment type="caution">
    <text evidence="2">The sequence shown here is derived from an EMBL/GenBank/DDBJ whole genome shotgun (WGS) entry which is preliminary data.</text>
</comment>
<sequence>MKIGLEQGLDQYLSTKVVLKRIMKISLKQILDHYLIEEVPLNQLINNLPKTSPKSPSKQRNDTQPHHANLLGDDDCWYTSSPCDDIMPKFRVVHAQGEGRTKVYNLLAITDLDEDSGDANWTWRAVSRRGSLTIREDGTNVTITWINGSDKNLIT</sequence>
<organism evidence="2 3">
    <name type="scientific">Parelaphostrongylus tenuis</name>
    <name type="common">Meningeal worm</name>
    <dbReference type="NCBI Taxonomy" id="148309"/>
    <lineage>
        <taxon>Eukaryota</taxon>
        <taxon>Metazoa</taxon>
        <taxon>Ecdysozoa</taxon>
        <taxon>Nematoda</taxon>
        <taxon>Chromadorea</taxon>
        <taxon>Rhabditida</taxon>
        <taxon>Rhabditina</taxon>
        <taxon>Rhabditomorpha</taxon>
        <taxon>Strongyloidea</taxon>
        <taxon>Metastrongylidae</taxon>
        <taxon>Parelaphostrongylus</taxon>
    </lineage>
</organism>
<evidence type="ECO:0000313" key="3">
    <source>
        <dbReference type="Proteomes" id="UP001196413"/>
    </source>
</evidence>
<dbReference type="Gene3D" id="2.120.10.100">
    <property type="entry name" value="Apyrase"/>
    <property type="match status" value="1"/>
</dbReference>
<feature type="region of interest" description="Disordered" evidence="1">
    <location>
        <begin position="47"/>
        <end position="66"/>
    </location>
</feature>
<accession>A0AAD5QX68</accession>
<dbReference type="AlphaFoldDB" id="A0AAD5QX68"/>
<keyword evidence="3" id="KW-1185">Reference proteome</keyword>
<proteinExistence type="predicted"/>
<dbReference type="GO" id="GO:0005509">
    <property type="term" value="F:calcium ion binding"/>
    <property type="evidence" value="ECO:0007669"/>
    <property type="project" value="InterPro"/>
</dbReference>
<gene>
    <name evidence="2" type="ORF">KIN20_023186</name>
</gene>
<feature type="compositionally biased region" description="Polar residues" evidence="1">
    <location>
        <begin position="47"/>
        <end position="58"/>
    </location>
</feature>
<name>A0AAD5QX68_PARTN</name>
<reference evidence="2" key="1">
    <citation type="submission" date="2021-06" db="EMBL/GenBank/DDBJ databases">
        <title>Parelaphostrongylus tenuis whole genome reference sequence.</title>
        <authorList>
            <person name="Garwood T.J."/>
            <person name="Larsen P.A."/>
            <person name="Fountain-Jones N.M."/>
            <person name="Garbe J.R."/>
            <person name="Macchietto M.G."/>
            <person name="Kania S.A."/>
            <person name="Gerhold R.W."/>
            <person name="Richards J.E."/>
            <person name="Wolf T.M."/>
        </authorList>
    </citation>
    <scope>NUCLEOTIDE SEQUENCE</scope>
    <source>
        <strain evidence="2">MNPRO001-30</strain>
        <tissue evidence="2">Meninges</tissue>
    </source>
</reference>
<evidence type="ECO:0000313" key="2">
    <source>
        <dbReference type="EMBL" id="KAJ1363341.1"/>
    </source>
</evidence>
<dbReference type="EMBL" id="JAHQIW010004672">
    <property type="protein sequence ID" value="KAJ1363341.1"/>
    <property type="molecule type" value="Genomic_DNA"/>
</dbReference>